<proteinExistence type="predicted"/>
<dbReference type="InterPro" id="IPR019652">
    <property type="entry name" value="DUF2509"/>
</dbReference>
<dbReference type="EMBL" id="JAUEQX010000010">
    <property type="protein sequence ID" value="MDW3777837.1"/>
    <property type="molecule type" value="Genomic_DNA"/>
</dbReference>
<sequence length="134" mass="14969">MNREKGVSSLAMVLMLLLLGSLMLQGLNQVQRQQLAMVNDETLALRKAASVHSALQWGKVQSWDVTVGQQCRSYDKTSRVCLRLWGDGTALLIAQSEALRLWQSGVWTTGNIHFSTHGWSDFCPLKEIARCLPL</sequence>
<dbReference type="NCBIfam" id="NF008569">
    <property type="entry name" value="PRK11521.1"/>
    <property type="match status" value="1"/>
</dbReference>
<evidence type="ECO:0000313" key="2">
    <source>
        <dbReference type="Proteomes" id="UP001276300"/>
    </source>
</evidence>
<dbReference type="Proteomes" id="UP001276300">
    <property type="component" value="Unassembled WGS sequence"/>
</dbReference>
<dbReference type="AlphaFoldDB" id="A0AAW9C816"/>
<evidence type="ECO:0000313" key="1">
    <source>
        <dbReference type="EMBL" id="MDW3777837.1"/>
    </source>
</evidence>
<dbReference type="GeneID" id="99778110"/>
<dbReference type="RefSeq" id="WP_061283129.1">
    <property type="nucleotide sequence ID" value="NZ_CALMQG010000072.1"/>
</dbReference>
<comment type="caution">
    <text evidence="1">The sequence shown here is derived from an EMBL/GenBank/DDBJ whole genome shotgun (WGS) entry which is preliminary data.</text>
</comment>
<accession>A0AAW9C816</accession>
<gene>
    <name evidence="1" type="ORF">QWU01_13585</name>
</gene>
<name>A0AAW9C816_KLUCR</name>
<protein>
    <submittedName>
        <fullName evidence="1">DUF2509 family protein</fullName>
    </submittedName>
</protein>
<organism evidence="1 2">
    <name type="scientific">Kluyvera cryocrescens</name>
    <name type="common">Kluyvera citrophila</name>
    <dbReference type="NCBI Taxonomy" id="580"/>
    <lineage>
        <taxon>Bacteria</taxon>
        <taxon>Pseudomonadati</taxon>
        <taxon>Pseudomonadota</taxon>
        <taxon>Gammaproteobacteria</taxon>
        <taxon>Enterobacterales</taxon>
        <taxon>Enterobacteriaceae</taxon>
        <taxon>Kluyvera</taxon>
    </lineage>
</organism>
<dbReference type="Pfam" id="PF10713">
    <property type="entry name" value="DUF2509"/>
    <property type="match status" value="1"/>
</dbReference>
<reference evidence="1" key="1">
    <citation type="journal article" date="2023" name="J Glob Antimicrob Resist">
        <title>Emergence of NDM-1 and KPC-3 carbapenemases in Kluyvera cryocrescens: Investigating genetic heterogeneity and acquisition routes of blaNDM-1 in Enterobacterales species in Portugal.</title>
        <authorList>
            <person name="Loiodice M."/>
            <person name="Ribeiro M."/>
            <person name="Peixe L."/>
            <person name="Novais A."/>
        </authorList>
    </citation>
    <scope>NUCLEOTIDE SEQUENCE</scope>
    <source>
        <strain evidence="1">K629</strain>
    </source>
</reference>